<dbReference type="EMBL" id="VOSL01000128">
    <property type="protein sequence ID" value="TXD32478.1"/>
    <property type="molecule type" value="Genomic_DNA"/>
</dbReference>
<dbReference type="PANTHER" id="PTHR46268:SF6">
    <property type="entry name" value="UNIVERSAL STRESS PROTEIN UP12"/>
    <property type="match status" value="1"/>
</dbReference>
<dbReference type="SUPFAM" id="SSF52402">
    <property type="entry name" value="Adenine nucleotide alpha hydrolases-like"/>
    <property type="match status" value="2"/>
</dbReference>
<dbReference type="InterPro" id="IPR014729">
    <property type="entry name" value="Rossmann-like_a/b/a_fold"/>
</dbReference>
<dbReference type="InterPro" id="IPR006015">
    <property type="entry name" value="Universal_stress_UspA"/>
</dbReference>
<dbReference type="CDD" id="cd00293">
    <property type="entry name" value="USP-like"/>
    <property type="match status" value="2"/>
</dbReference>
<dbReference type="PRINTS" id="PR01438">
    <property type="entry name" value="UNVRSLSTRESS"/>
</dbReference>
<comment type="caution">
    <text evidence="3">The sequence shown here is derived from an EMBL/GenBank/DDBJ whole genome shotgun (WGS) entry which is preliminary data.</text>
</comment>
<evidence type="ECO:0000256" key="1">
    <source>
        <dbReference type="ARBA" id="ARBA00008791"/>
    </source>
</evidence>
<sequence>MWETSMTVLCATDFSTNSQAAIRLAADLARRTGRSLLLTHAVDLAADDQAWRVLVEAPDEIEKSAGEQAATRLETFFEESVDAALRPKLVRFEVGMGSPAEVILELAEKEATALVVVGTRGASRLREIFLGSVANSLVRQSEVPVLLAPPETANGAFKTIVVGLDLSPVSGAVLRRAATLAREQDASVHVVHALIVPEVTGLAMSLNEPASRLPELRSQRHAQLKELIVEEGAEDVVDEVQIIVDAPDRALVDYAANIKADLIAMGTRGRRGWARFFLGNSAERTMRRARCPVFVVPIGKDD</sequence>
<organism evidence="3 4">
    <name type="scientific">Lujinxingia vulgaris</name>
    <dbReference type="NCBI Taxonomy" id="2600176"/>
    <lineage>
        <taxon>Bacteria</taxon>
        <taxon>Deltaproteobacteria</taxon>
        <taxon>Bradymonadales</taxon>
        <taxon>Lujinxingiaceae</taxon>
        <taxon>Lujinxingia</taxon>
    </lineage>
</organism>
<accession>A0A5C6X7D1</accession>
<name>A0A5C6X7D1_9DELT</name>
<dbReference type="OrthoDB" id="3217301at2"/>
<reference evidence="3 4" key="1">
    <citation type="submission" date="2019-08" db="EMBL/GenBank/DDBJ databases">
        <title>Bradymonadales sp. TMQ2.</title>
        <authorList>
            <person name="Liang Q."/>
        </authorList>
    </citation>
    <scope>NUCLEOTIDE SEQUENCE [LARGE SCALE GENOMIC DNA]</scope>
    <source>
        <strain evidence="3 4">TMQ2</strain>
    </source>
</reference>
<dbReference type="Pfam" id="PF00582">
    <property type="entry name" value="Usp"/>
    <property type="match status" value="2"/>
</dbReference>
<protein>
    <submittedName>
        <fullName evidence="3">Universal stress protein</fullName>
    </submittedName>
</protein>
<dbReference type="Gene3D" id="3.40.50.620">
    <property type="entry name" value="HUPs"/>
    <property type="match status" value="2"/>
</dbReference>
<evidence type="ECO:0000313" key="3">
    <source>
        <dbReference type="EMBL" id="TXD32478.1"/>
    </source>
</evidence>
<dbReference type="AlphaFoldDB" id="A0A5C6X7D1"/>
<comment type="similarity">
    <text evidence="1">Belongs to the universal stress protein A family.</text>
</comment>
<evidence type="ECO:0000259" key="2">
    <source>
        <dbReference type="Pfam" id="PF00582"/>
    </source>
</evidence>
<feature type="domain" description="UspA" evidence="2">
    <location>
        <begin position="157"/>
        <end position="297"/>
    </location>
</feature>
<dbReference type="Proteomes" id="UP000321046">
    <property type="component" value="Unassembled WGS sequence"/>
</dbReference>
<dbReference type="PANTHER" id="PTHR46268">
    <property type="entry name" value="STRESS RESPONSE PROTEIN NHAX"/>
    <property type="match status" value="1"/>
</dbReference>
<dbReference type="InterPro" id="IPR006016">
    <property type="entry name" value="UspA"/>
</dbReference>
<proteinExistence type="inferred from homology"/>
<feature type="domain" description="UspA" evidence="2">
    <location>
        <begin position="7"/>
        <end position="148"/>
    </location>
</feature>
<gene>
    <name evidence="3" type="ORF">FRC96_17445</name>
</gene>
<evidence type="ECO:0000313" key="4">
    <source>
        <dbReference type="Proteomes" id="UP000321046"/>
    </source>
</evidence>